<dbReference type="RefSeq" id="WP_174627660.1">
    <property type="nucleotide sequence ID" value="NZ_CADCXN010000124.1"/>
</dbReference>
<sequence length="436" mass="45828">MMNTKHDTVKRIFQGAPRIHQKGMATLVVSLVVLTIITLMVIFAAKVGIFDQRMSANEYRYKEAFAAADGGLEYAVQQFSENISVGADGNYIYDPDKNGIPNAIPYPFLSKNNLVGGVASASEARFTATIAIPPAVGGVTVYTFTSAGESIDRTGSASVSEQVVFRHITGGNVPDTPVIAGGSMAVTGNMHVVPNPNASCPDGTSDSGCAVSIWTHDTVNTSSSISTCQIQGFSGGQCPNPTSDPLHAQITNGTYQGVDIVASDHYTTDPTPGHFPPDLFDFVFGVPYTEWQSIKSAAENLDPSQVYSDCNSLNSSSKGLIWITGDCQINGGVIGSVANPVILVVQNHQLQTGGNATINGIVFVFDDTPATDGDVQGPALGGGTVIRGSLITDTGISGGTGTFAVVWDPDIFANIQNNSDENYRQVASIPGSWRDF</sequence>
<feature type="transmembrane region" description="Helical" evidence="1">
    <location>
        <begin position="24"/>
        <end position="45"/>
    </location>
</feature>
<evidence type="ECO:0000313" key="4">
    <source>
        <dbReference type="Proteomes" id="UP000494216"/>
    </source>
</evidence>
<keyword evidence="1" id="KW-0812">Transmembrane</keyword>
<reference evidence="3 4" key="1">
    <citation type="submission" date="2020-02" db="EMBL/GenBank/DDBJ databases">
        <authorList>
            <person name="Hogendoorn C."/>
        </authorList>
    </citation>
    <scope>NUCLEOTIDE SEQUENCE [LARGE SCALE GENOMIC DNA]</scope>
    <source>
        <strain evidence="3">METHB21</strain>
    </source>
</reference>
<evidence type="ECO:0000313" key="3">
    <source>
        <dbReference type="EMBL" id="CAA9892959.1"/>
    </source>
</evidence>
<accession>A0A8S0Y759</accession>
<evidence type="ECO:0000259" key="2">
    <source>
        <dbReference type="Pfam" id="PF14341"/>
    </source>
</evidence>
<keyword evidence="4" id="KW-1185">Reference proteome</keyword>
<dbReference type="EMBL" id="CADCXN010000124">
    <property type="protein sequence ID" value="CAA9892959.1"/>
    <property type="molecule type" value="Genomic_DNA"/>
</dbReference>
<proteinExistence type="predicted"/>
<feature type="domain" description="Type 4 fimbrial biogenesis protein PilX N-terminal" evidence="2">
    <location>
        <begin position="22"/>
        <end position="73"/>
    </location>
</feature>
<comment type="caution">
    <text evidence="3">The sequence shown here is derived from an EMBL/GenBank/DDBJ whole genome shotgun (WGS) entry which is preliminary data.</text>
</comment>
<dbReference type="InterPro" id="IPR025746">
    <property type="entry name" value="PilX_N_dom"/>
</dbReference>
<organism evidence="3 4">
    <name type="scientific">Candidatus Methylobacter favarea</name>
    <dbReference type="NCBI Taxonomy" id="2707345"/>
    <lineage>
        <taxon>Bacteria</taxon>
        <taxon>Pseudomonadati</taxon>
        <taxon>Pseudomonadota</taxon>
        <taxon>Gammaproteobacteria</taxon>
        <taxon>Methylococcales</taxon>
        <taxon>Methylococcaceae</taxon>
        <taxon>Methylobacter</taxon>
    </lineage>
</organism>
<dbReference type="AlphaFoldDB" id="A0A8S0Y759"/>
<gene>
    <name evidence="3" type="ORF">METHB2_90066</name>
</gene>
<dbReference type="Proteomes" id="UP000494216">
    <property type="component" value="Unassembled WGS sequence"/>
</dbReference>
<keyword evidence="1" id="KW-0472">Membrane</keyword>
<protein>
    <recommendedName>
        <fullName evidence="2">Type 4 fimbrial biogenesis protein PilX N-terminal domain-containing protein</fullName>
    </recommendedName>
</protein>
<dbReference type="Pfam" id="PF14341">
    <property type="entry name" value="PilX_N"/>
    <property type="match status" value="1"/>
</dbReference>
<name>A0A8S0Y759_9GAMM</name>
<evidence type="ECO:0000256" key="1">
    <source>
        <dbReference type="SAM" id="Phobius"/>
    </source>
</evidence>
<keyword evidence="1" id="KW-1133">Transmembrane helix</keyword>